<accession>A0A150HB14</accession>
<evidence type="ECO:0000259" key="9">
    <source>
        <dbReference type="Pfam" id="PF01694"/>
    </source>
</evidence>
<proteinExistence type="inferred from homology"/>
<dbReference type="EC" id="3.4.21.105" evidence="10"/>
<feature type="transmembrane region" description="Helical" evidence="8">
    <location>
        <begin position="246"/>
        <end position="264"/>
    </location>
</feature>
<name>A0A150HB14_9MICO</name>
<dbReference type="SUPFAM" id="SSF144091">
    <property type="entry name" value="Rhomboid-like"/>
    <property type="match status" value="1"/>
</dbReference>
<keyword evidence="3 8" id="KW-0812">Transmembrane</keyword>
<dbReference type="PANTHER" id="PTHR43731">
    <property type="entry name" value="RHOMBOID PROTEASE"/>
    <property type="match status" value="1"/>
</dbReference>
<evidence type="ECO:0000256" key="7">
    <source>
        <dbReference type="SAM" id="MobiDB-lite"/>
    </source>
</evidence>
<evidence type="ECO:0000256" key="3">
    <source>
        <dbReference type="ARBA" id="ARBA00022692"/>
    </source>
</evidence>
<organism evidence="10 11">
    <name type="scientific">Brevibacterium ravenspurgense</name>
    <dbReference type="NCBI Taxonomy" id="479117"/>
    <lineage>
        <taxon>Bacteria</taxon>
        <taxon>Bacillati</taxon>
        <taxon>Actinomycetota</taxon>
        <taxon>Actinomycetes</taxon>
        <taxon>Micrococcales</taxon>
        <taxon>Brevibacteriaceae</taxon>
        <taxon>Brevibacterium</taxon>
    </lineage>
</organism>
<feature type="transmembrane region" description="Helical" evidence="8">
    <location>
        <begin position="37"/>
        <end position="55"/>
    </location>
</feature>
<dbReference type="GO" id="GO:0016020">
    <property type="term" value="C:membrane"/>
    <property type="evidence" value="ECO:0007669"/>
    <property type="project" value="UniProtKB-SubCell"/>
</dbReference>
<dbReference type="PANTHER" id="PTHR43731:SF14">
    <property type="entry name" value="PRESENILIN-ASSOCIATED RHOMBOID-LIKE PROTEIN, MITOCHONDRIAL"/>
    <property type="match status" value="1"/>
</dbReference>
<dbReference type="InterPro" id="IPR035952">
    <property type="entry name" value="Rhomboid-like_sf"/>
</dbReference>
<evidence type="ECO:0000256" key="5">
    <source>
        <dbReference type="ARBA" id="ARBA00022989"/>
    </source>
</evidence>
<dbReference type="GO" id="GO:0006508">
    <property type="term" value="P:proteolysis"/>
    <property type="evidence" value="ECO:0007669"/>
    <property type="project" value="UniProtKB-KW"/>
</dbReference>
<dbReference type="Pfam" id="PF01694">
    <property type="entry name" value="Rhomboid"/>
    <property type="match status" value="1"/>
</dbReference>
<comment type="similarity">
    <text evidence="2">Belongs to the peptidase S54 family.</text>
</comment>
<feature type="transmembrane region" description="Helical" evidence="8">
    <location>
        <begin position="142"/>
        <end position="163"/>
    </location>
</feature>
<dbReference type="GO" id="GO:0004252">
    <property type="term" value="F:serine-type endopeptidase activity"/>
    <property type="evidence" value="ECO:0007669"/>
    <property type="project" value="InterPro"/>
</dbReference>
<evidence type="ECO:0000256" key="1">
    <source>
        <dbReference type="ARBA" id="ARBA00004141"/>
    </source>
</evidence>
<dbReference type="EMBL" id="LQQC01000005">
    <property type="protein sequence ID" value="KXZ59164.1"/>
    <property type="molecule type" value="Genomic_DNA"/>
</dbReference>
<dbReference type="Proteomes" id="UP000243589">
    <property type="component" value="Unassembled WGS sequence"/>
</dbReference>
<keyword evidence="11" id="KW-1185">Reference proteome</keyword>
<dbReference type="AlphaFoldDB" id="A0A150HB14"/>
<evidence type="ECO:0000313" key="10">
    <source>
        <dbReference type="EMBL" id="KXZ59164.1"/>
    </source>
</evidence>
<sequence>MSESAGAAPFSEEPDPNSVPAQQASSSGSAIVLTRPYVTWTIIAITFVFFLLQFLPSLELQRRFAFAPVLAHEEPWRALTAALVHAQPNPSHVLFNMLGLFFFGSFVERSVGHVFMLVTYVVGAFGGSVLTLLLAAPGTPEFSSAYVGASGAVFAVVGTLLAPTSRLDRNLMGIVLFLCLNMALVTIDSNIAWQAHLGGLAVGFVLGIARVMPRGAGILAKRYVRGGIGMEPTPVVPASSPAARTAFWVAAVLTTIVLVAAYTVV</sequence>
<dbReference type="InterPro" id="IPR050925">
    <property type="entry name" value="Rhomboid_protease_S54"/>
</dbReference>
<dbReference type="InterPro" id="IPR022764">
    <property type="entry name" value="Peptidase_S54_rhomboid_dom"/>
</dbReference>
<gene>
    <name evidence="10" type="primary">glpG</name>
    <name evidence="10" type="ORF">Bravens_00411</name>
</gene>
<evidence type="ECO:0000256" key="4">
    <source>
        <dbReference type="ARBA" id="ARBA00022801"/>
    </source>
</evidence>
<dbReference type="PATRIC" id="fig|479117.4.peg.409"/>
<feature type="transmembrane region" description="Helical" evidence="8">
    <location>
        <begin position="193"/>
        <end position="212"/>
    </location>
</feature>
<keyword evidence="6 8" id="KW-0472">Membrane</keyword>
<feature type="domain" description="Peptidase S54 rhomboid" evidence="9">
    <location>
        <begin position="73"/>
        <end position="209"/>
    </location>
</feature>
<evidence type="ECO:0000256" key="2">
    <source>
        <dbReference type="ARBA" id="ARBA00009045"/>
    </source>
</evidence>
<comment type="caution">
    <text evidence="10">The sequence shown here is derived from an EMBL/GenBank/DDBJ whole genome shotgun (WGS) entry which is preliminary data.</text>
</comment>
<evidence type="ECO:0000256" key="6">
    <source>
        <dbReference type="ARBA" id="ARBA00023136"/>
    </source>
</evidence>
<dbReference type="Gene3D" id="1.20.1540.10">
    <property type="entry name" value="Rhomboid-like"/>
    <property type="match status" value="1"/>
</dbReference>
<keyword evidence="5 8" id="KW-1133">Transmembrane helix</keyword>
<feature type="transmembrane region" description="Helical" evidence="8">
    <location>
        <begin position="170"/>
        <end position="187"/>
    </location>
</feature>
<feature type="region of interest" description="Disordered" evidence="7">
    <location>
        <begin position="1"/>
        <end position="23"/>
    </location>
</feature>
<keyword evidence="4 10" id="KW-0378">Hydrolase</keyword>
<keyword evidence="10" id="KW-0645">Protease</keyword>
<evidence type="ECO:0000313" key="11">
    <source>
        <dbReference type="Proteomes" id="UP000243589"/>
    </source>
</evidence>
<feature type="transmembrane region" description="Helical" evidence="8">
    <location>
        <begin position="114"/>
        <end position="136"/>
    </location>
</feature>
<protein>
    <submittedName>
        <fullName evidence="10">Rhomboid protease GlpG</fullName>
        <ecNumber evidence="10">3.4.21.105</ecNumber>
    </submittedName>
</protein>
<comment type="subcellular location">
    <subcellularLocation>
        <location evidence="1">Membrane</location>
        <topology evidence="1">Multi-pass membrane protein</topology>
    </subcellularLocation>
</comment>
<reference evidence="10 11" key="1">
    <citation type="submission" date="2016-01" db="EMBL/GenBank/DDBJ databases">
        <title>Use of Whole Genome Sequencing to ascertain that Brevibacterium massiliense (Roux, Raoult 2009) is a later heterotypic synonym of Brevibacterium ravenspurgense (Mages 2008).</title>
        <authorList>
            <person name="Bernier A.-M."/>
            <person name="Burdz T."/>
            <person name="Huynh C."/>
            <person name="Pachecho A.L."/>
            <person name="Wiebe D."/>
            <person name="Bonner C."/>
            <person name="Bernard K."/>
        </authorList>
    </citation>
    <scope>NUCLEOTIDE SEQUENCE [LARGE SCALE GENOMIC DNA]</scope>
    <source>
        <strain evidence="10 11">CCUG56047</strain>
    </source>
</reference>
<evidence type="ECO:0000256" key="8">
    <source>
        <dbReference type="SAM" id="Phobius"/>
    </source>
</evidence>
<dbReference type="RefSeq" id="WP_062019871.1">
    <property type="nucleotide sequence ID" value="NZ_LQQC01000005.1"/>
</dbReference>